<dbReference type="Proteomes" id="UP001597469">
    <property type="component" value="Unassembled WGS sequence"/>
</dbReference>
<keyword evidence="1" id="KW-0472">Membrane</keyword>
<keyword evidence="1" id="KW-0812">Transmembrane</keyword>
<evidence type="ECO:0000256" key="1">
    <source>
        <dbReference type="SAM" id="Phobius"/>
    </source>
</evidence>
<proteinExistence type="predicted"/>
<keyword evidence="1" id="KW-1133">Transmembrane helix</keyword>
<dbReference type="RefSeq" id="WP_381522329.1">
    <property type="nucleotide sequence ID" value="NZ_JBHULN010000005.1"/>
</dbReference>
<dbReference type="EMBL" id="JBHULN010000005">
    <property type="protein sequence ID" value="MFD2571096.1"/>
    <property type="molecule type" value="Genomic_DNA"/>
</dbReference>
<keyword evidence="3" id="KW-1185">Reference proteome</keyword>
<accession>A0ABW5M3J4</accession>
<sequence>MDIQLYDTYFVLPWYTCLPIVLTFVLIGLLVAMTRLGLRKLFFVSLCAAVGLLVSLSQWVNMATSIVSTLTPNLTGQSKSDQGWLNNLLPLVFSYQLIVGGVILLLSWRMLNRAYYTR</sequence>
<name>A0ABW5M3J4_9BACT</name>
<reference evidence="3" key="1">
    <citation type="journal article" date="2019" name="Int. J. Syst. Evol. Microbiol.">
        <title>The Global Catalogue of Microorganisms (GCM) 10K type strain sequencing project: providing services to taxonomists for standard genome sequencing and annotation.</title>
        <authorList>
            <consortium name="The Broad Institute Genomics Platform"/>
            <consortium name="The Broad Institute Genome Sequencing Center for Infectious Disease"/>
            <person name="Wu L."/>
            <person name="Ma J."/>
        </authorList>
    </citation>
    <scope>NUCLEOTIDE SEQUENCE [LARGE SCALE GENOMIC DNA]</scope>
    <source>
        <strain evidence="3">KCTC 42805</strain>
    </source>
</reference>
<comment type="caution">
    <text evidence="2">The sequence shown here is derived from an EMBL/GenBank/DDBJ whole genome shotgun (WGS) entry which is preliminary data.</text>
</comment>
<feature type="transmembrane region" description="Helical" evidence="1">
    <location>
        <begin position="12"/>
        <end position="34"/>
    </location>
</feature>
<organism evidence="2 3">
    <name type="scientific">Spirosoma soli</name>
    <dbReference type="NCBI Taxonomy" id="1770529"/>
    <lineage>
        <taxon>Bacteria</taxon>
        <taxon>Pseudomonadati</taxon>
        <taxon>Bacteroidota</taxon>
        <taxon>Cytophagia</taxon>
        <taxon>Cytophagales</taxon>
        <taxon>Cytophagaceae</taxon>
        <taxon>Spirosoma</taxon>
    </lineage>
</organism>
<evidence type="ECO:0000313" key="3">
    <source>
        <dbReference type="Proteomes" id="UP001597469"/>
    </source>
</evidence>
<feature type="transmembrane region" description="Helical" evidence="1">
    <location>
        <begin position="41"/>
        <end position="60"/>
    </location>
</feature>
<gene>
    <name evidence="2" type="ORF">ACFSUS_10655</name>
</gene>
<feature type="transmembrane region" description="Helical" evidence="1">
    <location>
        <begin position="88"/>
        <end position="108"/>
    </location>
</feature>
<evidence type="ECO:0000313" key="2">
    <source>
        <dbReference type="EMBL" id="MFD2571096.1"/>
    </source>
</evidence>
<protein>
    <submittedName>
        <fullName evidence="2">Uncharacterized protein</fullName>
    </submittedName>
</protein>